<gene>
    <name evidence="2" type="ORF">COV60_00765</name>
</gene>
<comment type="caution">
    <text evidence="2">The sequence shown here is derived from an EMBL/GenBank/DDBJ whole genome shotgun (WGS) entry which is preliminary data.</text>
</comment>
<feature type="region of interest" description="Disordered" evidence="1">
    <location>
        <begin position="1"/>
        <end position="51"/>
    </location>
</feature>
<reference evidence="2 3" key="1">
    <citation type="submission" date="2017-09" db="EMBL/GenBank/DDBJ databases">
        <title>Depth-based differentiation of microbial function through sediment-hosted aquifers and enrichment of novel symbionts in the deep terrestrial subsurface.</title>
        <authorList>
            <person name="Probst A.J."/>
            <person name="Ladd B."/>
            <person name="Jarett J.K."/>
            <person name="Geller-Mcgrath D.E."/>
            <person name="Sieber C.M."/>
            <person name="Emerson J.B."/>
            <person name="Anantharaman K."/>
            <person name="Thomas B.C."/>
            <person name="Malmstrom R."/>
            <person name="Stieglmeier M."/>
            <person name="Klingl A."/>
            <person name="Woyke T."/>
            <person name="Ryan C.M."/>
            <person name="Banfield J.F."/>
        </authorList>
    </citation>
    <scope>NUCLEOTIDE SEQUENCE [LARGE SCALE GENOMIC DNA]</scope>
    <source>
        <strain evidence="2">CG11_big_fil_rev_8_21_14_0_20_43_7</strain>
    </source>
</reference>
<protein>
    <submittedName>
        <fullName evidence="2">Uncharacterized protein</fullName>
    </submittedName>
</protein>
<accession>A0A2H0N365</accession>
<name>A0A2H0N365_9BACT</name>
<proteinExistence type="predicted"/>
<dbReference type="Proteomes" id="UP000229782">
    <property type="component" value="Unassembled WGS sequence"/>
</dbReference>
<evidence type="ECO:0000313" key="3">
    <source>
        <dbReference type="Proteomes" id="UP000229782"/>
    </source>
</evidence>
<sequence>EEAAANTVDAKMAATQGDGTEGITDADARGAEANAPEGDSAQRPVAESEKLNPDVQTLENAALADTYTESLNKAVQELNATSGGSIVRNSVSGELSRSVSAKVNGEFDMIARGEVPAQIQDQLYDSDVVKNYILEHLSPEEKLLFVHGEEATFEGAAYVDMAEAPTTSVICLEMPGGGKHMLLPPEGYIFVRTADGELALMSDADNIVGAELHTNENGTPYIAVAEDGT</sequence>
<evidence type="ECO:0000256" key="1">
    <source>
        <dbReference type="SAM" id="MobiDB-lite"/>
    </source>
</evidence>
<feature type="non-terminal residue" evidence="2">
    <location>
        <position position="1"/>
    </location>
</feature>
<evidence type="ECO:0000313" key="2">
    <source>
        <dbReference type="EMBL" id="PIR03347.1"/>
    </source>
</evidence>
<dbReference type="AlphaFoldDB" id="A0A2H0N365"/>
<dbReference type="EMBL" id="PCWM01000016">
    <property type="protein sequence ID" value="PIR03347.1"/>
    <property type="molecule type" value="Genomic_DNA"/>
</dbReference>
<organism evidence="2 3">
    <name type="scientific">Candidatus Magasanikbacteria bacterium CG11_big_fil_rev_8_21_14_0_20_43_7</name>
    <dbReference type="NCBI Taxonomy" id="1974654"/>
    <lineage>
        <taxon>Bacteria</taxon>
        <taxon>Candidatus Magasanikiibacteriota</taxon>
    </lineage>
</organism>